<organism evidence="2">
    <name type="scientific">Oryza meridionalis</name>
    <dbReference type="NCBI Taxonomy" id="40149"/>
    <lineage>
        <taxon>Eukaryota</taxon>
        <taxon>Viridiplantae</taxon>
        <taxon>Streptophyta</taxon>
        <taxon>Embryophyta</taxon>
        <taxon>Tracheophyta</taxon>
        <taxon>Spermatophyta</taxon>
        <taxon>Magnoliopsida</taxon>
        <taxon>Liliopsida</taxon>
        <taxon>Poales</taxon>
        <taxon>Poaceae</taxon>
        <taxon>BOP clade</taxon>
        <taxon>Oryzoideae</taxon>
        <taxon>Oryzeae</taxon>
        <taxon>Oryzinae</taxon>
        <taxon>Oryza</taxon>
    </lineage>
</organism>
<evidence type="ECO:0000256" key="1">
    <source>
        <dbReference type="SAM" id="MobiDB-lite"/>
    </source>
</evidence>
<reference evidence="2" key="2">
    <citation type="submission" date="2018-05" db="EMBL/GenBank/DDBJ databases">
        <title>OmerRS3 (Oryza meridionalis Reference Sequence Version 3).</title>
        <authorList>
            <person name="Zhang J."/>
            <person name="Kudrna D."/>
            <person name="Lee S."/>
            <person name="Talag J."/>
            <person name="Welchert J."/>
            <person name="Wing R.A."/>
        </authorList>
    </citation>
    <scope>NUCLEOTIDE SEQUENCE [LARGE SCALE GENOMIC DNA]</scope>
    <source>
        <strain evidence="2">cv. OR44</strain>
    </source>
</reference>
<reference evidence="2" key="1">
    <citation type="submission" date="2015-04" db="UniProtKB">
        <authorList>
            <consortium name="EnsemblPlants"/>
        </authorList>
    </citation>
    <scope>IDENTIFICATION</scope>
</reference>
<keyword evidence="3" id="KW-1185">Reference proteome</keyword>
<dbReference type="Proteomes" id="UP000008021">
    <property type="component" value="Chromosome 1"/>
</dbReference>
<name>A0A0E0BWC0_9ORYZ</name>
<proteinExistence type="predicted"/>
<dbReference type="EnsemblPlants" id="OMERI01G01080.1">
    <property type="protein sequence ID" value="OMERI01G01080.1"/>
    <property type="gene ID" value="OMERI01G01080"/>
</dbReference>
<sequence length="99" mass="10029">MSSQMSFPGNGPGASRHDLHAAVHWLGSSSSLQRHCGGSGFVGSRLMLSQHFHGLSIDGPSSAATDGGVAVAVGGGEASEEEEQDGGSSHVNKNIRTLS</sequence>
<feature type="compositionally biased region" description="Polar residues" evidence="1">
    <location>
        <begin position="90"/>
        <end position="99"/>
    </location>
</feature>
<evidence type="ECO:0000313" key="3">
    <source>
        <dbReference type="Proteomes" id="UP000008021"/>
    </source>
</evidence>
<dbReference type="HOGENOM" id="CLU_2324255_0_0_1"/>
<feature type="compositionally biased region" description="Low complexity" evidence="1">
    <location>
        <begin position="61"/>
        <end position="72"/>
    </location>
</feature>
<protein>
    <submittedName>
        <fullName evidence="2">Uncharacterized protein</fullName>
    </submittedName>
</protein>
<evidence type="ECO:0000313" key="2">
    <source>
        <dbReference type="EnsemblPlants" id="OMERI01G01080.1"/>
    </source>
</evidence>
<dbReference type="AlphaFoldDB" id="A0A0E0BWC0"/>
<feature type="region of interest" description="Disordered" evidence="1">
    <location>
        <begin position="56"/>
        <end position="99"/>
    </location>
</feature>
<dbReference type="Gramene" id="OMERI01G01080.1">
    <property type="protein sequence ID" value="OMERI01G01080.1"/>
    <property type="gene ID" value="OMERI01G01080"/>
</dbReference>
<accession>A0A0E0BWC0</accession>